<keyword evidence="3" id="KW-1185">Reference proteome</keyword>
<sequence length="228" mass="25108">MLNAACLLATLAVCAAALPAANQPAKRATVSHNGHLVDCDQTAFLDIYPPTEIELKCRAAQGIPSDFKPRDINARDTIVEFEGRQVNCDETAFLDIYPPTPIEQKCREAWGVPSDIVRREPEITARDTIVEFEGRQINCDEIAFLAVMPPSELELKCRAAWGKQDPIPVEGGWELNKRAITGVVVGKRHVVDFKGGKLNCEGLVFPAVFPPTEAEVACRGGERVERIW</sequence>
<dbReference type="Proteomes" id="UP001305779">
    <property type="component" value="Unassembled WGS sequence"/>
</dbReference>
<feature type="signal peptide" evidence="1">
    <location>
        <begin position="1"/>
        <end position="16"/>
    </location>
</feature>
<keyword evidence="1" id="KW-0732">Signal</keyword>
<reference evidence="2 3" key="1">
    <citation type="journal article" date="2023" name="G3 (Bethesda)">
        <title>A chromosome-level genome assembly of Zasmidium syzygii isolated from banana leaves.</title>
        <authorList>
            <person name="van Westerhoven A.C."/>
            <person name="Mehrabi R."/>
            <person name="Talebi R."/>
            <person name="Steentjes M.B.F."/>
            <person name="Corcolon B."/>
            <person name="Chong P.A."/>
            <person name="Kema G.H.J."/>
            <person name="Seidl M.F."/>
        </authorList>
    </citation>
    <scope>NUCLEOTIDE SEQUENCE [LARGE SCALE GENOMIC DNA]</scope>
    <source>
        <strain evidence="2 3">P124</strain>
    </source>
</reference>
<protein>
    <submittedName>
        <fullName evidence="2">Uncharacterized protein</fullName>
    </submittedName>
</protein>
<name>A0ABR0EEL1_ZASCE</name>
<feature type="chain" id="PRO_5047442922" evidence="1">
    <location>
        <begin position="17"/>
        <end position="228"/>
    </location>
</feature>
<accession>A0ABR0EEL1</accession>
<evidence type="ECO:0000313" key="3">
    <source>
        <dbReference type="Proteomes" id="UP001305779"/>
    </source>
</evidence>
<dbReference type="EMBL" id="JAXOVC010000007">
    <property type="protein sequence ID" value="KAK4499575.1"/>
    <property type="molecule type" value="Genomic_DNA"/>
</dbReference>
<comment type="caution">
    <text evidence="2">The sequence shown here is derived from an EMBL/GenBank/DDBJ whole genome shotgun (WGS) entry which is preliminary data.</text>
</comment>
<gene>
    <name evidence="2" type="ORF">PRZ48_010092</name>
</gene>
<evidence type="ECO:0000256" key="1">
    <source>
        <dbReference type="SAM" id="SignalP"/>
    </source>
</evidence>
<proteinExistence type="predicted"/>
<evidence type="ECO:0000313" key="2">
    <source>
        <dbReference type="EMBL" id="KAK4499575.1"/>
    </source>
</evidence>
<organism evidence="2 3">
    <name type="scientific">Zasmidium cellare</name>
    <name type="common">Wine cellar mold</name>
    <name type="synonym">Racodium cellare</name>
    <dbReference type="NCBI Taxonomy" id="395010"/>
    <lineage>
        <taxon>Eukaryota</taxon>
        <taxon>Fungi</taxon>
        <taxon>Dikarya</taxon>
        <taxon>Ascomycota</taxon>
        <taxon>Pezizomycotina</taxon>
        <taxon>Dothideomycetes</taxon>
        <taxon>Dothideomycetidae</taxon>
        <taxon>Mycosphaerellales</taxon>
        <taxon>Mycosphaerellaceae</taxon>
        <taxon>Zasmidium</taxon>
    </lineage>
</organism>